<feature type="compositionally biased region" description="Polar residues" evidence="1">
    <location>
        <begin position="44"/>
        <end position="68"/>
    </location>
</feature>
<keyword evidence="2" id="KW-0732">Signal</keyword>
<dbReference type="PANTHER" id="PTHR10587:SF134">
    <property type="entry name" value="SECRETED PROTEIN"/>
    <property type="match status" value="1"/>
</dbReference>
<dbReference type="Pfam" id="PF01522">
    <property type="entry name" value="Polysacc_deac_1"/>
    <property type="match status" value="1"/>
</dbReference>
<evidence type="ECO:0000313" key="5">
    <source>
        <dbReference type="Proteomes" id="UP000609874"/>
    </source>
</evidence>
<name>A0ABR8UN41_9MICC</name>
<evidence type="ECO:0000313" key="4">
    <source>
        <dbReference type="EMBL" id="MBD7993965.1"/>
    </source>
</evidence>
<dbReference type="PROSITE" id="PS51257">
    <property type="entry name" value="PROKAR_LIPOPROTEIN"/>
    <property type="match status" value="1"/>
</dbReference>
<dbReference type="Gene3D" id="3.20.20.370">
    <property type="entry name" value="Glycoside hydrolase/deacetylase"/>
    <property type="match status" value="1"/>
</dbReference>
<dbReference type="InterPro" id="IPR011330">
    <property type="entry name" value="Glyco_hydro/deAcase_b/a-brl"/>
</dbReference>
<evidence type="ECO:0000259" key="3">
    <source>
        <dbReference type="PROSITE" id="PS51677"/>
    </source>
</evidence>
<reference evidence="4 5" key="1">
    <citation type="submission" date="2020-08" db="EMBL/GenBank/DDBJ databases">
        <title>A Genomic Blueprint of the Chicken Gut Microbiome.</title>
        <authorList>
            <person name="Gilroy R."/>
            <person name="Ravi A."/>
            <person name="Getino M."/>
            <person name="Pursley I."/>
            <person name="Horton D.L."/>
            <person name="Alikhan N.-F."/>
            <person name="Baker D."/>
            <person name="Gharbi K."/>
            <person name="Hall N."/>
            <person name="Watson M."/>
            <person name="Adriaenssens E.M."/>
            <person name="Foster-Nyarko E."/>
            <person name="Jarju S."/>
            <person name="Secka A."/>
            <person name="Antonio M."/>
            <person name="Oren A."/>
            <person name="Chaudhuri R."/>
            <person name="La Ragione R.M."/>
            <person name="Hildebrand F."/>
            <person name="Pallen M.J."/>
        </authorList>
    </citation>
    <scope>NUCLEOTIDE SEQUENCE [LARGE SCALE GENOMIC DNA]</scope>
    <source>
        <strain evidence="4 5">Sa2CUA1</strain>
    </source>
</reference>
<keyword evidence="5" id="KW-1185">Reference proteome</keyword>
<dbReference type="Proteomes" id="UP000609874">
    <property type="component" value="Unassembled WGS sequence"/>
</dbReference>
<feature type="chain" id="PRO_5047091947" evidence="2">
    <location>
        <begin position="20"/>
        <end position="291"/>
    </location>
</feature>
<dbReference type="InterPro" id="IPR006311">
    <property type="entry name" value="TAT_signal"/>
</dbReference>
<proteinExistence type="predicted"/>
<dbReference type="InterPro" id="IPR002509">
    <property type="entry name" value="NODB_dom"/>
</dbReference>
<evidence type="ECO:0000256" key="1">
    <source>
        <dbReference type="SAM" id="MobiDB-lite"/>
    </source>
</evidence>
<evidence type="ECO:0000256" key="2">
    <source>
        <dbReference type="SAM" id="SignalP"/>
    </source>
</evidence>
<dbReference type="EMBL" id="JACSQD010000001">
    <property type="protein sequence ID" value="MBD7993965.1"/>
    <property type="molecule type" value="Genomic_DNA"/>
</dbReference>
<dbReference type="PROSITE" id="PS51677">
    <property type="entry name" value="NODB"/>
    <property type="match status" value="1"/>
</dbReference>
<gene>
    <name evidence="4" type="ORF">H9639_01460</name>
</gene>
<protein>
    <submittedName>
        <fullName evidence="4">Polysaccharide deacetylase family protein</fullName>
    </submittedName>
</protein>
<accession>A0ABR8UN41</accession>
<feature type="signal peptide" evidence="2">
    <location>
        <begin position="1"/>
        <end position="19"/>
    </location>
</feature>
<dbReference type="CDD" id="cd10917">
    <property type="entry name" value="CE4_NodB_like_6s_7s"/>
    <property type="match status" value="1"/>
</dbReference>
<organism evidence="4 5">
    <name type="scientific">Arthrobacter gallicola</name>
    <dbReference type="NCBI Taxonomy" id="2762225"/>
    <lineage>
        <taxon>Bacteria</taxon>
        <taxon>Bacillati</taxon>
        <taxon>Actinomycetota</taxon>
        <taxon>Actinomycetes</taxon>
        <taxon>Micrococcales</taxon>
        <taxon>Micrococcaceae</taxon>
        <taxon>Arthrobacter</taxon>
    </lineage>
</organism>
<comment type="caution">
    <text evidence="4">The sequence shown here is derived from an EMBL/GenBank/DDBJ whole genome shotgun (WGS) entry which is preliminary data.</text>
</comment>
<feature type="domain" description="NodB homology" evidence="3">
    <location>
        <begin position="112"/>
        <end position="291"/>
    </location>
</feature>
<sequence length="291" mass="30497">MPKVTPSSASSPSRRTALAALGAAAVLGAAACARGAAEPAHTSPPVSRSPLPSNSPSASKPPQAQATGAPSASAPEPSPSPPARPVFVPDYVLPPVTNGLAPVITRIPTSHPVVFLTIDDGAHRTPEMVALMAEYGYLASIFLSQTFVQADPAYFDQFLAQGSLIENHTLSHNINMVRQLGYSQQLAEISGMQDFAQQHYGRLPTLFRPPGGAYSPAMQQAVAAAGLRAIVTWEAKANAGGMDYQVGSALRPGDIVLMHFRPEFAADLNAFRQAHLAAGLEVVLLEDFLAV</sequence>
<dbReference type="SUPFAM" id="SSF88713">
    <property type="entry name" value="Glycoside hydrolase/deacetylase"/>
    <property type="match status" value="1"/>
</dbReference>
<dbReference type="PROSITE" id="PS51318">
    <property type="entry name" value="TAT"/>
    <property type="match status" value="1"/>
</dbReference>
<dbReference type="InterPro" id="IPR050248">
    <property type="entry name" value="Polysacc_deacetylase_ArnD"/>
</dbReference>
<feature type="region of interest" description="Disordered" evidence="1">
    <location>
        <begin position="32"/>
        <end position="83"/>
    </location>
</feature>
<dbReference type="PANTHER" id="PTHR10587">
    <property type="entry name" value="GLYCOSYL TRANSFERASE-RELATED"/>
    <property type="match status" value="1"/>
</dbReference>